<feature type="transmembrane region" description="Helical" evidence="7">
    <location>
        <begin position="179"/>
        <end position="197"/>
    </location>
</feature>
<evidence type="ECO:0000313" key="10">
    <source>
        <dbReference type="Proteomes" id="UP001214094"/>
    </source>
</evidence>
<dbReference type="Gene3D" id="1.10.3720.10">
    <property type="entry name" value="MetI-like"/>
    <property type="match status" value="1"/>
</dbReference>
<evidence type="ECO:0000313" key="9">
    <source>
        <dbReference type="EMBL" id="WFP91097.1"/>
    </source>
</evidence>
<comment type="similarity">
    <text evidence="7">Belongs to the binding-protein-dependent transport system permease family.</text>
</comment>
<evidence type="ECO:0000256" key="7">
    <source>
        <dbReference type="RuleBase" id="RU363032"/>
    </source>
</evidence>
<evidence type="ECO:0000256" key="1">
    <source>
        <dbReference type="ARBA" id="ARBA00004651"/>
    </source>
</evidence>
<feature type="domain" description="ABC transmembrane type-1" evidence="8">
    <location>
        <begin position="110"/>
        <end position="326"/>
    </location>
</feature>
<accession>A0ABY8HG69</accession>
<dbReference type="PANTHER" id="PTHR30193:SF18">
    <property type="entry name" value="OSMOPROTECTIVE COMPOUNDS UPTAKE PERMEASE PROTEIN GGTC"/>
    <property type="match status" value="1"/>
</dbReference>
<sequence length="337" mass="37509">MFYQLAAAAGFMLAGVLGCAAYFWGTSFVLDLIFPSKGKSGAVASRNLRITNAIRPWLFLAPALFALATYLIYPVFMSLWYSVHDRAGQNFVGVSNYAWMINDGEFRQSIYNNFLWLLVVPALATFFGLVIAALTDRIWWGNIAKTLIFMPMAISFVGAAVIWKFIYDFRPEGAEQIGLLNAIVVAFGAAPQAWITLPFWNNFFLMAILVWIQTGFAMVILSAALRGIPEETIEAAVIDGANGWQIFFKIMVPQIWGTIAVVWTTITILVLKVFDIVLAMTNGQWQSQVLANLMFDWMFRGGGDFGRGAAIAVVIMILVIPIMVWNIRNAAKEMKGH</sequence>
<dbReference type="InterPro" id="IPR035906">
    <property type="entry name" value="MetI-like_sf"/>
</dbReference>
<evidence type="ECO:0000256" key="6">
    <source>
        <dbReference type="ARBA" id="ARBA00023136"/>
    </source>
</evidence>
<feature type="transmembrane region" description="Helical" evidence="7">
    <location>
        <begin position="57"/>
        <end position="81"/>
    </location>
</feature>
<keyword evidence="4 7" id="KW-0812">Transmembrane</keyword>
<feature type="transmembrane region" description="Helical" evidence="7">
    <location>
        <begin position="147"/>
        <end position="167"/>
    </location>
</feature>
<protein>
    <submittedName>
        <fullName evidence="9">Sugar ABC transporter permease</fullName>
    </submittedName>
</protein>
<feature type="transmembrane region" description="Helical" evidence="7">
    <location>
        <begin position="305"/>
        <end position="327"/>
    </location>
</feature>
<dbReference type="SUPFAM" id="SSF161098">
    <property type="entry name" value="MetI-like"/>
    <property type="match status" value="1"/>
</dbReference>
<dbReference type="InterPro" id="IPR051393">
    <property type="entry name" value="ABC_transporter_permease"/>
</dbReference>
<dbReference type="CDD" id="cd06261">
    <property type="entry name" value="TM_PBP2"/>
    <property type="match status" value="1"/>
</dbReference>
<dbReference type="PANTHER" id="PTHR30193">
    <property type="entry name" value="ABC TRANSPORTER PERMEASE PROTEIN"/>
    <property type="match status" value="1"/>
</dbReference>
<keyword evidence="2 7" id="KW-0813">Transport</keyword>
<gene>
    <name evidence="9" type="ORF">P4B07_01570</name>
</gene>
<dbReference type="RefSeq" id="WP_034800780.1">
    <property type="nucleotide sequence ID" value="NZ_CP015880.1"/>
</dbReference>
<dbReference type="GeneID" id="29519750"/>
<dbReference type="Pfam" id="PF00528">
    <property type="entry name" value="BPD_transp_1"/>
    <property type="match status" value="1"/>
</dbReference>
<keyword evidence="5 7" id="KW-1133">Transmembrane helix</keyword>
<evidence type="ECO:0000259" key="8">
    <source>
        <dbReference type="PROSITE" id="PS50928"/>
    </source>
</evidence>
<evidence type="ECO:0000256" key="5">
    <source>
        <dbReference type="ARBA" id="ARBA00022989"/>
    </source>
</evidence>
<dbReference type="EMBL" id="CP121308">
    <property type="protein sequence ID" value="WFP91097.1"/>
    <property type="molecule type" value="Genomic_DNA"/>
</dbReference>
<evidence type="ECO:0000256" key="4">
    <source>
        <dbReference type="ARBA" id="ARBA00022692"/>
    </source>
</evidence>
<comment type="subcellular location">
    <subcellularLocation>
        <location evidence="1 7">Cell membrane</location>
        <topology evidence="1 7">Multi-pass membrane protein</topology>
    </subcellularLocation>
</comment>
<proteinExistence type="inferred from homology"/>
<keyword evidence="6 7" id="KW-0472">Membrane</keyword>
<feature type="transmembrane region" description="Helical" evidence="7">
    <location>
        <begin position="246"/>
        <end position="271"/>
    </location>
</feature>
<keyword evidence="10" id="KW-1185">Reference proteome</keyword>
<feature type="transmembrane region" description="Helical" evidence="7">
    <location>
        <begin position="114"/>
        <end position="135"/>
    </location>
</feature>
<organism evidence="9 10">
    <name type="scientific">Ensifer adhaerens</name>
    <name type="common">Sinorhizobium morelense</name>
    <dbReference type="NCBI Taxonomy" id="106592"/>
    <lineage>
        <taxon>Bacteria</taxon>
        <taxon>Pseudomonadati</taxon>
        <taxon>Pseudomonadota</taxon>
        <taxon>Alphaproteobacteria</taxon>
        <taxon>Hyphomicrobiales</taxon>
        <taxon>Rhizobiaceae</taxon>
        <taxon>Sinorhizobium/Ensifer group</taxon>
        <taxon>Ensifer</taxon>
    </lineage>
</organism>
<dbReference type="PROSITE" id="PS50928">
    <property type="entry name" value="ABC_TM1"/>
    <property type="match status" value="1"/>
</dbReference>
<name>A0ABY8HG69_ENSAD</name>
<dbReference type="InterPro" id="IPR000515">
    <property type="entry name" value="MetI-like"/>
</dbReference>
<evidence type="ECO:0000256" key="3">
    <source>
        <dbReference type="ARBA" id="ARBA00022475"/>
    </source>
</evidence>
<evidence type="ECO:0000256" key="2">
    <source>
        <dbReference type="ARBA" id="ARBA00022448"/>
    </source>
</evidence>
<dbReference type="Proteomes" id="UP001214094">
    <property type="component" value="Chromosome"/>
</dbReference>
<reference evidence="9 10" key="1">
    <citation type="submission" date="2023-03" db="EMBL/GenBank/DDBJ databases">
        <title>Comparative genome and transcriptome analysis combination mining strategies for increasing vitamin B12 production of Ensifer adhaerens strain.</title>
        <authorList>
            <person name="Yongheng L."/>
        </authorList>
    </citation>
    <scope>NUCLEOTIDE SEQUENCE [LARGE SCALE GENOMIC DNA]</scope>
    <source>
        <strain evidence="9 10">Casida A-T305</strain>
    </source>
</reference>
<keyword evidence="3" id="KW-1003">Cell membrane</keyword>
<feature type="transmembrane region" description="Helical" evidence="7">
    <location>
        <begin position="203"/>
        <end position="225"/>
    </location>
</feature>